<dbReference type="Proteomes" id="UP000319353">
    <property type="component" value="Unassembled WGS sequence"/>
</dbReference>
<dbReference type="GO" id="GO:0022900">
    <property type="term" value="P:electron transport chain"/>
    <property type="evidence" value="ECO:0007669"/>
    <property type="project" value="InterPro"/>
</dbReference>
<dbReference type="SUPFAM" id="SSF81464">
    <property type="entry name" value="Cytochrome c oxidase subunit II-like, transmembrane region"/>
    <property type="match status" value="1"/>
</dbReference>
<feature type="domain" description="Cytochrome oxidase subunit II transmembrane region profile" evidence="5">
    <location>
        <begin position="1"/>
        <end position="98"/>
    </location>
</feature>
<dbReference type="Gene3D" id="1.10.287.90">
    <property type="match status" value="1"/>
</dbReference>
<feature type="non-terminal residue" evidence="6">
    <location>
        <position position="98"/>
    </location>
</feature>
<feature type="transmembrane region" description="Helical" evidence="4">
    <location>
        <begin position="25"/>
        <end position="47"/>
    </location>
</feature>
<keyword evidence="2 4" id="KW-0812">Transmembrane</keyword>
<keyword evidence="4" id="KW-1133">Transmembrane helix</keyword>
<reference evidence="6 7" key="1">
    <citation type="journal article" date="2019" name="Nat. Microbiol.">
        <title>Mediterranean grassland soil C-N compound turnover is dependent on rainfall and depth, and is mediated by genomically divergent microorganisms.</title>
        <authorList>
            <person name="Diamond S."/>
            <person name="Andeer P.F."/>
            <person name="Li Z."/>
            <person name="Crits-Christoph A."/>
            <person name="Burstein D."/>
            <person name="Anantharaman K."/>
            <person name="Lane K.R."/>
            <person name="Thomas B.C."/>
            <person name="Pan C."/>
            <person name="Northen T.R."/>
            <person name="Banfield J.F."/>
        </authorList>
    </citation>
    <scope>NUCLEOTIDE SEQUENCE [LARGE SCALE GENOMIC DNA]</scope>
    <source>
        <strain evidence="6">NP_4</strain>
    </source>
</reference>
<dbReference type="PROSITE" id="PS50999">
    <property type="entry name" value="COX2_TM"/>
    <property type="match status" value="1"/>
</dbReference>
<gene>
    <name evidence="6" type="ORF">E6H01_14280</name>
</gene>
<feature type="transmembrane region" description="Helical" evidence="4">
    <location>
        <begin position="71"/>
        <end position="93"/>
    </location>
</feature>
<sequence>MAVAPTPSMFAPVSTPAFAIREVSFLVLAIAMFIFIVVAGLTVYAIIRFRRRPGDDGREPPQVYGSTQIELAWTVVPFLIVIVLFLTTTRYIFAIEGR</sequence>
<dbReference type="Pfam" id="PF02790">
    <property type="entry name" value="COX2_TM"/>
    <property type="match status" value="1"/>
</dbReference>
<name>A0A537KJR2_9BACT</name>
<dbReference type="InterPro" id="IPR011759">
    <property type="entry name" value="Cyt_c_oxidase_su2_TM_dom"/>
</dbReference>
<protein>
    <submittedName>
        <fullName evidence="6">Cytochrome c oxidase subunit II</fullName>
    </submittedName>
</protein>
<dbReference type="GO" id="GO:0016020">
    <property type="term" value="C:membrane"/>
    <property type="evidence" value="ECO:0007669"/>
    <property type="project" value="UniProtKB-SubCell"/>
</dbReference>
<comment type="caution">
    <text evidence="6">The sequence shown here is derived from an EMBL/GenBank/DDBJ whole genome shotgun (WGS) entry which is preliminary data.</text>
</comment>
<dbReference type="EMBL" id="VBAL01000282">
    <property type="protein sequence ID" value="TMI95726.1"/>
    <property type="molecule type" value="Genomic_DNA"/>
</dbReference>
<accession>A0A537KJR2</accession>
<comment type="subcellular location">
    <subcellularLocation>
        <location evidence="1">Membrane</location>
        <topology evidence="1">Multi-pass membrane protein</topology>
    </subcellularLocation>
</comment>
<organism evidence="6 7">
    <name type="scientific">Candidatus Segetimicrobium genomatis</name>
    <dbReference type="NCBI Taxonomy" id="2569760"/>
    <lineage>
        <taxon>Bacteria</taxon>
        <taxon>Bacillati</taxon>
        <taxon>Candidatus Sysuimicrobiota</taxon>
        <taxon>Candidatus Sysuimicrobiia</taxon>
        <taxon>Candidatus Sysuimicrobiales</taxon>
        <taxon>Candidatus Segetimicrobiaceae</taxon>
        <taxon>Candidatus Segetimicrobium</taxon>
    </lineage>
</organism>
<evidence type="ECO:0000256" key="4">
    <source>
        <dbReference type="SAM" id="Phobius"/>
    </source>
</evidence>
<evidence type="ECO:0000313" key="6">
    <source>
        <dbReference type="EMBL" id="TMI95726.1"/>
    </source>
</evidence>
<evidence type="ECO:0000259" key="5">
    <source>
        <dbReference type="PROSITE" id="PS50999"/>
    </source>
</evidence>
<evidence type="ECO:0000256" key="2">
    <source>
        <dbReference type="ARBA" id="ARBA00022692"/>
    </source>
</evidence>
<dbReference type="AlphaFoldDB" id="A0A537KJR2"/>
<proteinExistence type="predicted"/>
<evidence type="ECO:0000313" key="7">
    <source>
        <dbReference type="Proteomes" id="UP000319353"/>
    </source>
</evidence>
<evidence type="ECO:0000256" key="1">
    <source>
        <dbReference type="ARBA" id="ARBA00004141"/>
    </source>
</evidence>
<keyword evidence="3 4" id="KW-0472">Membrane</keyword>
<dbReference type="InterPro" id="IPR036257">
    <property type="entry name" value="Cyt_c_oxidase_su2_TM_sf"/>
</dbReference>
<evidence type="ECO:0000256" key="3">
    <source>
        <dbReference type="ARBA" id="ARBA00023136"/>
    </source>
</evidence>